<name>U2LL33_TRESO</name>
<dbReference type="AlphaFoldDB" id="U2LL33"/>
<dbReference type="Proteomes" id="UP000016412">
    <property type="component" value="Unassembled WGS sequence"/>
</dbReference>
<sequence>MESVADGQLLLPFDFYEEEKRVDVTKIPHIAAPQTDNERLLEYQYQYRVNGDQSALSAMYTLGIEVCERIIAQTSARYENVKALRRYERHEKAIDATNYVIEKLMREPQWYIADNFVAYLYLRVLHELFYCRKVDKIVSFVDLDELKGIIYDE</sequence>
<dbReference type="EMBL" id="AVQI01000002">
    <property type="protein sequence ID" value="ERK05123.1"/>
    <property type="molecule type" value="Genomic_DNA"/>
</dbReference>
<gene>
    <name evidence="2" type="ORF">HMPREF0860_1582</name>
    <name evidence="1" type="ORF">HMPREF1325_1317</name>
</gene>
<dbReference type="PATRIC" id="fig|1125725.3.peg.200"/>
<accession>U2LL33</accession>
<dbReference type="OrthoDB" id="9970540at2"/>
<dbReference type="EMBL" id="AUZJ01000005">
    <property type="protein sequence ID" value="ERF61779.1"/>
    <property type="molecule type" value="Genomic_DNA"/>
</dbReference>
<keyword evidence="4" id="KW-1185">Reference proteome</keyword>
<dbReference type="RefSeq" id="WP_021329325.1">
    <property type="nucleotide sequence ID" value="NZ_AUZJ01000005.1"/>
</dbReference>
<protein>
    <submittedName>
        <fullName evidence="1">Uncharacterized protein</fullName>
    </submittedName>
</protein>
<dbReference type="Proteomes" id="UP000016646">
    <property type="component" value="Unassembled WGS sequence"/>
</dbReference>
<dbReference type="eggNOG" id="ENOG5032Q4A">
    <property type="taxonomic scope" value="Bacteria"/>
</dbReference>
<evidence type="ECO:0000313" key="3">
    <source>
        <dbReference type="Proteomes" id="UP000016412"/>
    </source>
</evidence>
<organism evidence="1 3">
    <name type="scientific">Treponema socranskii subsp. socranskii VPI DR56BR1116 = ATCC 35536</name>
    <dbReference type="NCBI Taxonomy" id="1125725"/>
    <lineage>
        <taxon>Bacteria</taxon>
        <taxon>Pseudomonadati</taxon>
        <taxon>Spirochaetota</taxon>
        <taxon>Spirochaetia</taxon>
        <taxon>Spirochaetales</taxon>
        <taxon>Treponemataceae</taxon>
        <taxon>Treponema</taxon>
    </lineage>
</organism>
<comment type="caution">
    <text evidence="1">The sequence shown here is derived from an EMBL/GenBank/DDBJ whole genome shotgun (WGS) entry which is preliminary data.</text>
</comment>
<reference evidence="3 4" key="1">
    <citation type="submission" date="2013-08" db="EMBL/GenBank/DDBJ databases">
        <authorList>
            <person name="Durkin A.S."/>
            <person name="Haft D.R."/>
            <person name="McCorrison J."/>
            <person name="Torralba M."/>
            <person name="Gillis M."/>
            <person name="Haft D.H."/>
            <person name="Methe B."/>
            <person name="Sutton G."/>
            <person name="Nelson K.E."/>
        </authorList>
    </citation>
    <scope>NUCLEOTIDE SEQUENCE [LARGE SCALE GENOMIC DNA]</scope>
    <source>
        <strain evidence="2 4">ATCC 35536</strain>
        <strain evidence="1 3">VPI DR56BR1116</strain>
    </source>
</reference>
<evidence type="ECO:0000313" key="1">
    <source>
        <dbReference type="EMBL" id="ERF61779.1"/>
    </source>
</evidence>
<evidence type="ECO:0000313" key="4">
    <source>
        <dbReference type="Proteomes" id="UP000016646"/>
    </source>
</evidence>
<proteinExistence type="predicted"/>
<dbReference type="STRING" id="1125725.HMPREF1325_1317"/>
<evidence type="ECO:0000313" key="2">
    <source>
        <dbReference type="EMBL" id="ERK05123.1"/>
    </source>
</evidence>